<feature type="region of interest" description="Disordered" evidence="1">
    <location>
        <begin position="69"/>
        <end position="105"/>
    </location>
</feature>
<evidence type="ECO:0000313" key="3">
    <source>
        <dbReference type="Proteomes" id="UP001519460"/>
    </source>
</evidence>
<organism evidence="2 3">
    <name type="scientific">Batillaria attramentaria</name>
    <dbReference type="NCBI Taxonomy" id="370345"/>
    <lineage>
        <taxon>Eukaryota</taxon>
        <taxon>Metazoa</taxon>
        <taxon>Spiralia</taxon>
        <taxon>Lophotrochozoa</taxon>
        <taxon>Mollusca</taxon>
        <taxon>Gastropoda</taxon>
        <taxon>Caenogastropoda</taxon>
        <taxon>Sorbeoconcha</taxon>
        <taxon>Cerithioidea</taxon>
        <taxon>Batillariidae</taxon>
        <taxon>Batillaria</taxon>
    </lineage>
</organism>
<gene>
    <name evidence="2" type="ORF">BaRGS_00003391</name>
</gene>
<evidence type="ECO:0000256" key="1">
    <source>
        <dbReference type="SAM" id="MobiDB-lite"/>
    </source>
</evidence>
<feature type="compositionally biased region" description="Basic and acidic residues" evidence="1">
    <location>
        <begin position="70"/>
        <end position="86"/>
    </location>
</feature>
<accession>A0ABD0M0C4</accession>
<evidence type="ECO:0000313" key="2">
    <source>
        <dbReference type="EMBL" id="KAK7505229.1"/>
    </source>
</evidence>
<name>A0ABD0M0C4_9CAEN</name>
<dbReference type="Proteomes" id="UP001519460">
    <property type="component" value="Unassembled WGS sequence"/>
</dbReference>
<keyword evidence="3" id="KW-1185">Reference proteome</keyword>
<dbReference type="AlphaFoldDB" id="A0ABD0M0C4"/>
<proteinExistence type="predicted"/>
<sequence length="105" mass="11831">MQQGHDRKAVLCQYHHLTTYPVEQVAQAEAREAKSCIQPHQVNSADEPTLSDNESVRLIQWKRLYFGGKTHTDGKNKTREKSERHSLLSGLFRKGPGDLSGAAEM</sequence>
<reference evidence="2 3" key="1">
    <citation type="journal article" date="2023" name="Sci. Data">
        <title>Genome assembly of the Korean intertidal mud-creeper Batillaria attramentaria.</title>
        <authorList>
            <person name="Patra A.K."/>
            <person name="Ho P.T."/>
            <person name="Jun S."/>
            <person name="Lee S.J."/>
            <person name="Kim Y."/>
            <person name="Won Y.J."/>
        </authorList>
    </citation>
    <scope>NUCLEOTIDE SEQUENCE [LARGE SCALE GENOMIC DNA]</scope>
    <source>
        <strain evidence="2">Wonlab-2016</strain>
    </source>
</reference>
<comment type="caution">
    <text evidence="2">The sequence shown here is derived from an EMBL/GenBank/DDBJ whole genome shotgun (WGS) entry which is preliminary data.</text>
</comment>
<dbReference type="EMBL" id="JACVVK020000011">
    <property type="protein sequence ID" value="KAK7505229.1"/>
    <property type="molecule type" value="Genomic_DNA"/>
</dbReference>
<protein>
    <submittedName>
        <fullName evidence="2">Uncharacterized protein</fullName>
    </submittedName>
</protein>